<dbReference type="PANTHER" id="PTHR47157:SF1">
    <property type="entry name" value="CHROMODOMAIN-HELICASE-DNA-BINDING PROTEIN 1-LIKE"/>
    <property type="match status" value="1"/>
</dbReference>
<dbReference type="SMART" id="SM00487">
    <property type="entry name" value="DEXDc"/>
    <property type="match status" value="1"/>
</dbReference>
<dbReference type="SMART" id="SM00490">
    <property type="entry name" value="HELICc"/>
    <property type="match status" value="1"/>
</dbReference>
<name>T0S0D0_SAPDV</name>
<dbReference type="Pfam" id="PF00271">
    <property type="entry name" value="Helicase_C"/>
    <property type="match status" value="1"/>
</dbReference>
<dbReference type="eggNOG" id="KOG0385">
    <property type="taxonomic scope" value="Eukaryota"/>
</dbReference>
<evidence type="ECO:0000259" key="7">
    <source>
        <dbReference type="PROSITE" id="PS51192"/>
    </source>
</evidence>
<accession>T0S0D0</accession>
<organism evidence="9 10">
    <name type="scientific">Saprolegnia diclina (strain VS20)</name>
    <dbReference type="NCBI Taxonomy" id="1156394"/>
    <lineage>
        <taxon>Eukaryota</taxon>
        <taxon>Sar</taxon>
        <taxon>Stramenopiles</taxon>
        <taxon>Oomycota</taxon>
        <taxon>Saprolegniomycetes</taxon>
        <taxon>Saprolegniales</taxon>
        <taxon>Saprolegniaceae</taxon>
        <taxon>Saprolegnia</taxon>
    </lineage>
</organism>
<proteinExistence type="inferred from homology"/>
<dbReference type="Gene3D" id="3.40.220.10">
    <property type="entry name" value="Leucine Aminopeptidase, subunit E, domain 1"/>
    <property type="match status" value="1"/>
</dbReference>
<dbReference type="SUPFAM" id="SSF52949">
    <property type="entry name" value="Macro domain-like"/>
    <property type="match status" value="1"/>
</dbReference>
<evidence type="ECO:0000259" key="8">
    <source>
        <dbReference type="PROSITE" id="PS51194"/>
    </source>
</evidence>
<dbReference type="GO" id="GO:0006281">
    <property type="term" value="P:DNA repair"/>
    <property type="evidence" value="ECO:0007669"/>
    <property type="project" value="InterPro"/>
</dbReference>
<dbReference type="OMA" id="WQNELFR"/>
<dbReference type="EMBL" id="JH767149">
    <property type="protein sequence ID" value="EQC36067.1"/>
    <property type="molecule type" value="Genomic_DNA"/>
</dbReference>
<dbReference type="InterPro" id="IPR049730">
    <property type="entry name" value="SNF2/RAD54-like_C"/>
</dbReference>
<dbReference type="STRING" id="1156394.T0S0D0"/>
<dbReference type="OrthoDB" id="5857104at2759"/>
<dbReference type="GeneID" id="19947529"/>
<dbReference type="Proteomes" id="UP000030762">
    <property type="component" value="Unassembled WGS sequence"/>
</dbReference>
<dbReference type="GO" id="GO:0005634">
    <property type="term" value="C:nucleus"/>
    <property type="evidence" value="ECO:0007669"/>
    <property type="project" value="UniProtKB-SubCell"/>
</dbReference>
<dbReference type="GO" id="GO:0003678">
    <property type="term" value="F:DNA helicase activity"/>
    <property type="evidence" value="ECO:0007669"/>
    <property type="project" value="InterPro"/>
</dbReference>
<dbReference type="Pfam" id="PF00176">
    <property type="entry name" value="SNF2-rel_dom"/>
    <property type="match status" value="1"/>
</dbReference>
<dbReference type="InterPro" id="IPR001650">
    <property type="entry name" value="Helicase_C-like"/>
</dbReference>
<gene>
    <name evidence="9" type="ORF">SDRG_06802</name>
</gene>
<dbReference type="InterPro" id="IPR031053">
    <property type="entry name" value="ALC1"/>
</dbReference>
<dbReference type="Gene3D" id="3.40.50.300">
    <property type="entry name" value="P-loop containing nucleotide triphosphate hydrolases"/>
    <property type="match status" value="1"/>
</dbReference>
<dbReference type="InterPro" id="IPR000330">
    <property type="entry name" value="SNF2_N"/>
</dbReference>
<evidence type="ECO:0000313" key="9">
    <source>
        <dbReference type="EMBL" id="EQC36067.1"/>
    </source>
</evidence>
<evidence type="ECO:0000256" key="6">
    <source>
        <dbReference type="ARBA" id="ARBA00023242"/>
    </source>
</evidence>
<dbReference type="CDD" id="cd18793">
    <property type="entry name" value="SF2_C_SNF"/>
    <property type="match status" value="1"/>
</dbReference>
<keyword evidence="10" id="KW-1185">Reference proteome</keyword>
<keyword evidence="3" id="KW-0547">Nucleotide-binding</keyword>
<dbReference type="PROSITE" id="PS51192">
    <property type="entry name" value="HELICASE_ATP_BIND_1"/>
    <property type="match status" value="1"/>
</dbReference>
<dbReference type="GO" id="GO:0006338">
    <property type="term" value="P:chromatin remodeling"/>
    <property type="evidence" value="ECO:0007669"/>
    <property type="project" value="InterPro"/>
</dbReference>
<protein>
    <submittedName>
        <fullName evidence="9">Uncharacterized protein</fullName>
    </submittedName>
</protein>
<evidence type="ECO:0000256" key="4">
    <source>
        <dbReference type="ARBA" id="ARBA00022801"/>
    </source>
</evidence>
<evidence type="ECO:0000256" key="3">
    <source>
        <dbReference type="ARBA" id="ARBA00022741"/>
    </source>
</evidence>
<evidence type="ECO:0000256" key="5">
    <source>
        <dbReference type="ARBA" id="ARBA00022840"/>
    </source>
</evidence>
<dbReference type="CDD" id="cd17919">
    <property type="entry name" value="DEXHc_Snf"/>
    <property type="match status" value="1"/>
</dbReference>
<evidence type="ECO:0000256" key="1">
    <source>
        <dbReference type="ARBA" id="ARBA00004123"/>
    </source>
</evidence>
<dbReference type="GO" id="GO:0005524">
    <property type="term" value="F:ATP binding"/>
    <property type="evidence" value="ECO:0007669"/>
    <property type="project" value="UniProtKB-KW"/>
</dbReference>
<comment type="subcellular location">
    <subcellularLocation>
        <location evidence="1">Nucleus</location>
    </subcellularLocation>
</comment>
<comment type="similarity">
    <text evidence="2">Belongs to the SNF2/RAD54 helicase family.</text>
</comment>
<keyword evidence="5" id="KW-0067">ATP-binding</keyword>
<dbReference type="PROSITE" id="PS51194">
    <property type="entry name" value="HELICASE_CTER"/>
    <property type="match status" value="1"/>
</dbReference>
<sequence>MWTSIVAKLDARLETAGSPSESVVALVTDQLQDVLLHGYQIEGLRWLLQRDAANLNVIVGDEMGLGKTLQTIAFLCYLVSTKALAAPCLVVAPLSVLPNWAEQIGRFAPHLRVVTYAGSKDERASVQAKIATTSPHVVLTSYELVLLDTGYFKTLPWVLGVFDEGHRLKNPKGKLYQALCSEISFDRKLLLTGTPVQNNMRELAALLAFLNPSVFTGDVVERFVTADFAPATLRALLAPLMLLRTVADVKSTLQLPPLSKVVVHTRMAPMQRAYYKEIVSKGSGDGPGVSLMNILAQLRKACNHPYLFPNAEPEPFSEGPHLYENSGKLHVLHALLPALHAEGHVVLLFSTSTAFLDIIQDYCTMAKLSYERLDGSVRGEERWQTIDRFRQRDDTFLFLLSTRAGGVGLNLQRADTVIFCDVDYNPQMELQALARAYRMGQTKPIHVLHLICQHSVEELIYKRSLAKLELSQKVREASKLHLQDDDTNPAVLDGLQNDAVLAYGLHHLLESSDEALAPLSADEIAALLDRTAPPEAAAPAILADVAVDNMYCFEGTDYSGQDAACLKTLKATVPAKASRKGAKLKVQYEDDEGSVDIDMEVTEEERAARKQAALAKKLAMWAKNQYTSHALDPCDDNADDESSEMELAYRTGNAATVQPTGDQPLVIVHCVDTSGAWTPRGFFGALSSRSSAPETVYAAAKKCQDLKLGQAHCVPIGDNVYVCLLVAQSSTKSKLKLRTAKTLAFRLNALQESLKALASFARATGASVHMPRLGAGTPGFNWYAVERLLKKHLVRCGVETSVYYYAPPHKKAKAAP</sequence>
<keyword evidence="6" id="KW-0539">Nucleus</keyword>
<feature type="domain" description="Helicase C-terminal" evidence="8">
    <location>
        <begin position="331"/>
        <end position="486"/>
    </location>
</feature>
<evidence type="ECO:0000313" key="10">
    <source>
        <dbReference type="Proteomes" id="UP000030762"/>
    </source>
</evidence>
<dbReference type="PANTHER" id="PTHR47157">
    <property type="entry name" value="CHROMODOMAIN-HELICASE-DNA-BINDING PROTEIN 1-LIKE"/>
    <property type="match status" value="1"/>
</dbReference>
<dbReference type="InParanoid" id="T0S0D0"/>
<dbReference type="InterPro" id="IPR038718">
    <property type="entry name" value="SNF2-like_sf"/>
</dbReference>
<dbReference type="InterPro" id="IPR043472">
    <property type="entry name" value="Macro_dom-like"/>
</dbReference>
<dbReference type="Gene3D" id="3.40.50.10810">
    <property type="entry name" value="Tandem AAA-ATPase domain"/>
    <property type="match status" value="1"/>
</dbReference>
<dbReference type="VEuPathDB" id="FungiDB:SDRG_06802"/>
<feature type="domain" description="Helicase ATP-binding" evidence="7">
    <location>
        <begin position="48"/>
        <end position="213"/>
    </location>
</feature>
<evidence type="ECO:0000256" key="2">
    <source>
        <dbReference type="ARBA" id="ARBA00007025"/>
    </source>
</evidence>
<dbReference type="GO" id="GO:0016787">
    <property type="term" value="F:hydrolase activity"/>
    <property type="evidence" value="ECO:0007669"/>
    <property type="project" value="UniProtKB-KW"/>
</dbReference>
<dbReference type="AlphaFoldDB" id="T0S0D0"/>
<keyword evidence="4" id="KW-0378">Hydrolase</keyword>
<dbReference type="InterPro" id="IPR014001">
    <property type="entry name" value="Helicase_ATP-bd"/>
</dbReference>
<dbReference type="InterPro" id="IPR027417">
    <property type="entry name" value="P-loop_NTPase"/>
</dbReference>
<reference evidence="9 10" key="1">
    <citation type="submission" date="2012-04" db="EMBL/GenBank/DDBJ databases">
        <title>The Genome Sequence of Saprolegnia declina VS20.</title>
        <authorList>
            <consortium name="The Broad Institute Genome Sequencing Platform"/>
            <person name="Russ C."/>
            <person name="Nusbaum C."/>
            <person name="Tyler B."/>
            <person name="van West P."/>
            <person name="Dieguez-Uribeondo J."/>
            <person name="de Bruijn I."/>
            <person name="Tripathy S."/>
            <person name="Jiang R."/>
            <person name="Young S.K."/>
            <person name="Zeng Q."/>
            <person name="Gargeya S."/>
            <person name="Fitzgerald M."/>
            <person name="Haas B."/>
            <person name="Abouelleil A."/>
            <person name="Alvarado L."/>
            <person name="Arachchi H.M."/>
            <person name="Berlin A."/>
            <person name="Chapman S.B."/>
            <person name="Goldberg J."/>
            <person name="Griggs A."/>
            <person name="Gujja S."/>
            <person name="Hansen M."/>
            <person name="Howarth C."/>
            <person name="Imamovic A."/>
            <person name="Larimer J."/>
            <person name="McCowen C."/>
            <person name="Montmayeur A."/>
            <person name="Murphy C."/>
            <person name="Neiman D."/>
            <person name="Pearson M."/>
            <person name="Priest M."/>
            <person name="Roberts A."/>
            <person name="Saif S."/>
            <person name="Shea T."/>
            <person name="Sisk P."/>
            <person name="Sykes S."/>
            <person name="Wortman J."/>
            <person name="Nusbaum C."/>
            <person name="Birren B."/>
        </authorList>
    </citation>
    <scope>NUCLEOTIDE SEQUENCE [LARGE SCALE GENOMIC DNA]</scope>
    <source>
        <strain evidence="9 10">VS20</strain>
    </source>
</reference>
<dbReference type="RefSeq" id="XP_008610829.1">
    <property type="nucleotide sequence ID" value="XM_008612607.1"/>
</dbReference>
<dbReference type="SUPFAM" id="SSF52540">
    <property type="entry name" value="P-loop containing nucleoside triphosphate hydrolases"/>
    <property type="match status" value="2"/>
</dbReference>